<protein>
    <submittedName>
        <fullName evidence="3">DUF4350 domain-containing protein</fullName>
    </submittedName>
</protein>
<dbReference type="InterPro" id="IPR025646">
    <property type="entry name" value="DUF4350"/>
</dbReference>
<sequence>MSAAPTAPAPESPSESTQISSVTPGQLWRRWRGPLAFAAGLILIAIVVSLGSRPLPAGDLDPDAPNPTGSRALAQILGERGAEVTIARDSGSAIDAVSDTPDALLLVAHSHRLTAEELTRLAEAPGHRLLIRPTTQALERLAPGVTVTGRSDAEVLTPECALAAATAAGDIAVGGTLVNGPSVPAELYTVDDGAACYPAPEESGSALVRTDTQDRTVTVLGTGDPLRNFALAERGNAALLLNLALAPAAGTGSDSGTAEERHVVWLLPDVPTPGEEQSLWSLLPDSVPLSLIALVLALALLALWRGRRLGPLVAERLPVVVRAAETTEGRARLYTARRARDRAALALRSGCLERIRPLVELGPDASPETVVEAVAARTGEDPRRLGELLYGAGDSEGHDPYSADDHGLVRLADELDRVTDTLR</sequence>
<dbReference type="Pfam" id="PF14258">
    <property type="entry name" value="DUF4350"/>
    <property type="match status" value="1"/>
</dbReference>
<dbReference type="RefSeq" id="WP_344972731.1">
    <property type="nucleotide sequence ID" value="NZ_BAABDD010000015.1"/>
</dbReference>
<proteinExistence type="predicted"/>
<reference evidence="4" key="1">
    <citation type="journal article" date="2019" name="Int. J. Syst. Evol. Microbiol.">
        <title>The Global Catalogue of Microorganisms (GCM) 10K type strain sequencing project: providing services to taxonomists for standard genome sequencing and annotation.</title>
        <authorList>
            <consortium name="The Broad Institute Genomics Platform"/>
            <consortium name="The Broad Institute Genome Sequencing Center for Infectious Disease"/>
            <person name="Wu L."/>
            <person name="Ma J."/>
        </authorList>
    </citation>
    <scope>NUCLEOTIDE SEQUENCE [LARGE SCALE GENOMIC DNA]</scope>
    <source>
        <strain evidence="4">JCM 17137</strain>
    </source>
</reference>
<dbReference type="EMBL" id="BAABDD010000015">
    <property type="protein sequence ID" value="GAA3751130.1"/>
    <property type="molecule type" value="Genomic_DNA"/>
</dbReference>
<dbReference type="Proteomes" id="UP001500908">
    <property type="component" value="Unassembled WGS sequence"/>
</dbReference>
<keyword evidence="4" id="KW-1185">Reference proteome</keyword>
<comment type="caution">
    <text evidence="3">The sequence shown here is derived from an EMBL/GenBank/DDBJ whole genome shotgun (WGS) entry which is preliminary data.</text>
</comment>
<evidence type="ECO:0000256" key="1">
    <source>
        <dbReference type="SAM" id="MobiDB-lite"/>
    </source>
</evidence>
<evidence type="ECO:0000313" key="4">
    <source>
        <dbReference type="Proteomes" id="UP001500908"/>
    </source>
</evidence>
<name>A0ABP7FYJ9_9ACTN</name>
<organism evidence="3 4">
    <name type="scientific">Salinactinospora qingdaonensis</name>
    <dbReference type="NCBI Taxonomy" id="702744"/>
    <lineage>
        <taxon>Bacteria</taxon>
        <taxon>Bacillati</taxon>
        <taxon>Actinomycetota</taxon>
        <taxon>Actinomycetes</taxon>
        <taxon>Streptosporangiales</taxon>
        <taxon>Nocardiopsidaceae</taxon>
        <taxon>Salinactinospora</taxon>
    </lineage>
</organism>
<accession>A0ABP7FYJ9</accession>
<evidence type="ECO:0000313" key="3">
    <source>
        <dbReference type="EMBL" id="GAA3751130.1"/>
    </source>
</evidence>
<evidence type="ECO:0000259" key="2">
    <source>
        <dbReference type="Pfam" id="PF14258"/>
    </source>
</evidence>
<feature type="region of interest" description="Disordered" evidence="1">
    <location>
        <begin position="1"/>
        <end position="23"/>
    </location>
</feature>
<gene>
    <name evidence="3" type="ORF">GCM10022402_32800</name>
</gene>
<feature type="domain" description="DUF4350" evidence="2">
    <location>
        <begin position="63"/>
        <end position="243"/>
    </location>
</feature>